<evidence type="ECO:0000313" key="6">
    <source>
        <dbReference type="EMBL" id="KAF1963610.1"/>
    </source>
</evidence>
<dbReference type="InterPro" id="IPR050416">
    <property type="entry name" value="FAD-linked_Oxidoreductase"/>
</dbReference>
<dbReference type="SUPFAM" id="SSF56176">
    <property type="entry name" value="FAD-binding/transporter-associated domain-like"/>
    <property type="match status" value="1"/>
</dbReference>
<dbReference type="Proteomes" id="UP000800035">
    <property type="component" value="Unassembled WGS sequence"/>
</dbReference>
<gene>
    <name evidence="6" type="ORF">CC80DRAFT_511912</name>
</gene>
<evidence type="ECO:0000256" key="2">
    <source>
        <dbReference type="ARBA" id="ARBA00022630"/>
    </source>
</evidence>
<dbReference type="PANTHER" id="PTHR42973:SF22">
    <property type="entry name" value="FAD-BINDING PCMH-TYPE DOMAIN-CONTAINING PROTEIN-RELATED"/>
    <property type="match status" value="1"/>
</dbReference>
<dbReference type="GO" id="GO:0016491">
    <property type="term" value="F:oxidoreductase activity"/>
    <property type="evidence" value="ECO:0007669"/>
    <property type="project" value="UniProtKB-KW"/>
</dbReference>
<feature type="domain" description="FAD-binding PCMH-type" evidence="5">
    <location>
        <begin position="34"/>
        <end position="209"/>
    </location>
</feature>
<dbReference type="GO" id="GO:0071949">
    <property type="term" value="F:FAD binding"/>
    <property type="evidence" value="ECO:0007669"/>
    <property type="project" value="InterPro"/>
</dbReference>
<keyword evidence="2" id="KW-0285">Flavoprotein</keyword>
<evidence type="ECO:0000256" key="3">
    <source>
        <dbReference type="ARBA" id="ARBA00022827"/>
    </source>
</evidence>
<accession>A0A6A5UGZ6</accession>
<sequence>MCTIISASLPGTVSYPESDDYASSTTSYWSAFESALKPSCIVKPRDTREVAIIIKWLNRLASISTCQLAIRGGGHTPWAGSANIDGGITIDLSSLKDISVNQDKSIVSIGAGSIWGDVYRRMDELGIAVVGGRGSSVGVGGLTLGGGISYFSARKGFAGDNVVNFEVVLANRKAVNANATSNPDLWRALKGGSNNFRVVTRFDVSAFEHGNFWGGSIIYNDSASPALLQAFVDLNKDHGYDEYAALMQSHAFVTGMGFVAAANIEYTKPTENPETFQAYTNAQPQLGNTMRISNQTDFTDEFVALIPNGRRQLYITTTFKNDLNLVQYAYDTLKSLGSQIPSSPMSTISITIQPITPATTSRAAEKGGNSLSLDDSETALVLCLVAATWDSPADDEKVKSLGKAINDRIHRWGYLNYADQWQDPIGGYGKVNKKKLQEASLKYDPTGFFQKRVSGGFKLFK</sequence>
<dbReference type="InterPro" id="IPR016166">
    <property type="entry name" value="FAD-bd_PCMH"/>
</dbReference>
<protein>
    <submittedName>
        <fullName evidence="6">Oxidoreductase FAD-binding protein</fullName>
    </submittedName>
</protein>
<evidence type="ECO:0000259" key="5">
    <source>
        <dbReference type="PROSITE" id="PS51387"/>
    </source>
</evidence>
<dbReference type="InterPro" id="IPR016169">
    <property type="entry name" value="FAD-bd_PCMH_sub2"/>
</dbReference>
<keyword evidence="3" id="KW-0274">FAD</keyword>
<dbReference type="Pfam" id="PF01565">
    <property type="entry name" value="FAD_binding_4"/>
    <property type="match status" value="1"/>
</dbReference>
<evidence type="ECO:0000256" key="4">
    <source>
        <dbReference type="ARBA" id="ARBA00023002"/>
    </source>
</evidence>
<evidence type="ECO:0000256" key="1">
    <source>
        <dbReference type="ARBA" id="ARBA00005466"/>
    </source>
</evidence>
<keyword evidence="7" id="KW-1185">Reference proteome</keyword>
<organism evidence="6 7">
    <name type="scientific">Byssothecium circinans</name>
    <dbReference type="NCBI Taxonomy" id="147558"/>
    <lineage>
        <taxon>Eukaryota</taxon>
        <taxon>Fungi</taxon>
        <taxon>Dikarya</taxon>
        <taxon>Ascomycota</taxon>
        <taxon>Pezizomycotina</taxon>
        <taxon>Dothideomycetes</taxon>
        <taxon>Pleosporomycetidae</taxon>
        <taxon>Pleosporales</taxon>
        <taxon>Massarineae</taxon>
        <taxon>Massarinaceae</taxon>
        <taxon>Byssothecium</taxon>
    </lineage>
</organism>
<dbReference type="Gene3D" id="3.30.465.10">
    <property type="match status" value="1"/>
</dbReference>
<dbReference type="AlphaFoldDB" id="A0A6A5UGZ6"/>
<name>A0A6A5UGZ6_9PLEO</name>
<comment type="similarity">
    <text evidence="1">Belongs to the oxygen-dependent FAD-linked oxidoreductase family.</text>
</comment>
<dbReference type="PROSITE" id="PS51387">
    <property type="entry name" value="FAD_PCMH"/>
    <property type="match status" value="1"/>
</dbReference>
<evidence type="ECO:0000313" key="7">
    <source>
        <dbReference type="Proteomes" id="UP000800035"/>
    </source>
</evidence>
<dbReference type="InterPro" id="IPR006094">
    <property type="entry name" value="Oxid_FAD_bind_N"/>
</dbReference>
<proteinExistence type="inferred from homology"/>
<dbReference type="InterPro" id="IPR036318">
    <property type="entry name" value="FAD-bd_PCMH-like_sf"/>
</dbReference>
<dbReference type="OrthoDB" id="2151789at2759"/>
<dbReference type="PANTHER" id="PTHR42973">
    <property type="entry name" value="BINDING OXIDOREDUCTASE, PUTATIVE (AFU_ORTHOLOGUE AFUA_1G17690)-RELATED"/>
    <property type="match status" value="1"/>
</dbReference>
<dbReference type="EMBL" id="ML976977">
    <property type="protein sequence ID" value="KAF1963610.1"/>
    <property type="molecule type" value="Genomic_DNA"/>
</dbReference>
<keyword evidence="4" id="KW-0560">Oxidoreductase</keyword>
<reference evidence="6" key="1">
    <citation type="journal article" date="2020" name="Stud. Mycol.">
        <title>101 Dothideomycetes genomes: a test case for predicting lifestyles and emergence of pathogens.</title>
        <authorList>
            <person name="Haridas S."/>
            <person name="Albert R."/>
            <person name="Binder M."/>
            <person name="Bloem J."/>
            <person name="Labutti K."/>
            <person name="Salamov A."/>
            <person name="Andreopoulos B."/>
            <person name="Baker S."/>
            <person name="Barry K."/>
            <person name="Bills G."/>
            <person name="Bluhm B."/>
            <person name="Cannon C."/>
            <person name="Castanera R."/>
            <person name="Culley D."/>
            <person name="Daum C."/>
            <person name="Ezra D."/>
            <person name="Gonzalez J."/>
            <person name="Henrissat B."/>
            <person name="Kuo A."/>
            <person name="Liang C."/>
            <person name="Lipzen A."/>
            <person name="Lutzoni F."/>
            <person name="Magnuson J."/>
            <person name="Mondo S."/>
            <person name="Nolan M."/>
            <person name="Ohm R."/>
            <person name="Pangilinan J."/>
            <person name="Park H.-J."/>
            <person name="Ramirez L."/>
            <person name="Alfaro M."/>
            <person name="Sun H."/>
            <person name="Tritt A."/>
            <person name="Yoshinaga Y."/>
            <person name="Zwiers L.-H."/>
            <person name="Turgeon B."/>
            <person name="Goodwin S."/>
            <person name="Spatafora J."/>
            <person name="Crous P."/>
            <person name="Grigoriev I."/>
        </authorList>
    </citation>
    <scope>NUCLEOTIDE SEQUENCE</scope>
    <source>
        <strain evidence="6">CBS 675.92</strain>
    </source>
</reference>